<evidence type="ECO:0000313" key="2">
    <source>
        <dbReference type="Proteomes" id="UP000789833"/>
    </source>
</evidence>
<dbReference type="Proteomes" id="UP000789833">
    <property type="component" value="Unassembled WGS sequence"/>
</dbReference>
<proteinExistence type="predicted"/>
<accession>A0ABN8AB85</accession>
<protein>
    <submittedName>
        <fullName evidence="1">Uncharacterized protein</fullName>
    </submittedName>
</protein>
<name>A0ABN8AB85_9BACI</name>
<dbReference type="EMBL" id="CAKJTJ010000022">
    <property type="protein sequence ID" value="CAG9622470.1"/>
    <property type="molecule type" value="Genomic_DNA"/>
</dbReference>
<gene>
    <name evidence="1" type="ORF">BACCIP111883_03261</name>
</gene>
<keyword evidence="2" id="KW-1185">Reference proteome</keyword>
<reference evidence="1 2" key="1">
    <citation type="submission" date="2021-10" db="EMBL/GenBank/DDBJ databases">
        <authorList>
            <person name="Criscuolo A."/>
        </authorList>
    </citation>
    <scope>NUCLEOTIDE SEQUENCE [LARGE SCALE GENOMIC DNA]</scope>
    <source>
        <strain evidence="2">CIP 111883</strain>
    </source>
</reference>
<sequence>MFHVKTYISKDSKWYEDRLPLEKFKNQYVHLEKDHKKLPDLANTIIHARLYGFVQITYKGKEILGEEEYGSIAGIWGILLNLIYDCLQNGYSVEYFPDYVMKLTLKAVDTETVQFEIPGKNFILHKKEFFVAVLTGALKYNQIVHPIYKRAFPEGNSVQALAFLKSKLKEVEQM</sequence>
<dbReference type="RefSeq" id="WP_230502969.1">
    <property type="nucleotide sequence ID" value="NZ_CAKJTJ010000022.1"/>
</dbReference>
<evidence type="ECO:0000313" key="1">
    <source>
        <dbReference type="EMBL" id="CAG9622470.1"/>
    </source>
</evidence>
<organism evidence="1 2">
    <name type="scientific">Sutcliffiella rhizosphaerae</name>
    <dbReference type="NCBI Taxonomy" id="2880967"/>
    <lineage>
        <taxon>Bacteria</taxon>
        <taxon>Bacillati</taxon>
        <taxon>Bacillota</taxon>
        <taxon>Bacilli</taxon>
        <taxon>Bacillales</taxon>
        <taxon>Bacillaceae</taxon>
        <taxon>Sutcliffiella</taxon>
    </lineage>
</organism>
<comment type="caution">
    <text evidence="1">The sequence shown here is derived from an EMBL/GenBank/DDBJ whole genome shotgun (WGS) entry which is preliminary data.</text>
</comment>